<organism evidence="16 17">
    <name type="scientific">Colwellia chukchiensis</name>
    <dbReference type="NCBI Taxonomy" id="641665"/>
    <lineage>
        <taxon>Bacteria</taxon>
        <taxon>Pseudomonadati</taxon>
        <taxon>Pseudomonadota</taxon>
        <taxon>Gammaproteobacteria</taxon>
        <taxon>Alteromonadales</taxon>
        <taxon>Colwelliaceae</taxon>
        <taxon>Colwellia</taxon>
    </lineage>
</organism>
<dbReference type="OrthoDB" id="127311at2"/>
<evidence type="ECO:0000256" key="9">
    <source>
        <dbReference type="ARBA" id="ARBA00023136"/>
    </source>
</evidence>
<name>A0A1H7H276_9GAMM</name>
<keyword evidence="6" id="KW-0408">Iron</keyword>
<feature type="domain" description="TonB-dependent receptor-like beta-barrel" evidence="14">
    <location>
        <begin position="328"/>
        <end position="740"/>
    </location>
</feature>
<evidence type="ECO:0000256" key="12">
    <source>
        <dbReference type="RuleBase" id="RU003357"/>
    </source>
</evidence>
<evidence type="ECO:0000256" key="8">
    <source>
        <dbReference type="ARBA" id="ARBA00023077"/>
    </source>
</evidence>
<keyword evidence="2 11" id="KW-0813">Transport</keyword>
<dbReference type="Pfam" id="PF00593">
    <property type="entry name" value="TonB_dep_Rec_b-barrel"/>
    <property type="match status" value="1"/>
</dbReference>
<sequence>MMFRKNKLALMISAACVATPIAVFADEAPQAEEEFKVERIEVTASRRAKSLSSVPYNISAVDGAALEKAGITDFTKLTRNIPGLVFSDTGPRNNGISGGLIMRGMNAQQGGFEDFYRSSDPAVSTYIGETPLFVNLNMRDINRVEVLRGPQGTLYGSGSLGGTIRYIQNDASLDGFDAHVSTKLSKSQEAGGMNTDTEFMVNLPLSDSLAVRLVGAYVDNSGFIDADRLETLDANLQPTGETFSKKDINDNEVKYGRFALTWDVSDKVAVDFNYQVQADEVAGRQAVARNVGEYVSAIKQLEPFSADVQVASLDIEVDLGFATMTSSSSAYKNEADSSYDQSYSYAAQGFWAYYEGLPREVVTGIKTYRTDAFIQELRLVSNDIGTFEWVVGLYVNSWHGASSAEDYARGLDAFFAAPNPQAQDLNYTNIQKDSFSDKAIFGELTYHVSDDWQMTFGARFFDQEFESYQRITLPTCGVFCGEGDLGLSEASAKQSFKDQIFKFNTSYAVNSDLMVYATVSEGFRHGGSNGLPIDDPSTPATEGGVFANDATLGAYQPDKATNFETGVKGFTFDEHLEFTASVFYIDWEDNQVLQNSPHGGFPIVFNLGESVTKGFEFESKWRFTQNFSVSLGYAYVSAEVSKDFAGLPNLNGEPTLHIKEGERLPGVPEHTLTGALDYSFVTASDLDISLHLGGFYKGGFATDFEKGSLYYDEVDSQVIFDASATMYVGQWQLSLFVDNLFNSDASTLELGDVYYQNYAGQPDPQQRLVNGDVSYIVRPRTLGFGVKYVF</sequence>
<dbReference type="STRING" id="641665.GCA_002104455_00383"/>
<dbReference type="SUPFAM" id="SSF56935">
    <property type="entry name" value="Porins"/>
    <property type="match status" value="1"/>
</dbReference>
<reference evidence="17" key="1">
    <citation type="submission" date="2016-10" db="EMBL/GenBank/DDBJ databases">
        <authorList>
            <person name="Varghese N."/>
            <person name="Submissions S."/>
        </authorList>
    </citation>
    <scope>NUCLEOTIDE SEQUENCE [LARGE SCALE GENOMIC DNA]</scope>
    <source>
        <strain evidence="17">CGMCC 1.9127</strain>
    </source>
</reference>
<dbReference type="RefSeq" id="WP_085282682.1">
    <property type="nucleotide sequence ID" value="NZ_FOBI01000001.1"/>
</dbReference>
<evidence type="ECO:0000259" key="14">
    <source>
        <dbReference type="Pfam" id="PF00593"/>
    </source>
</evidence>
<feature type="signal peptide" evidence="13">
    <location>
        <begin position="1"/>
        <end position="25"/>
    </location>
</feature>
<dbReference type="InterPro" id="IPR039426">
    <property type="entry name" value="TonB-dep_rcpt-like"/>
</dbReference>
<dbReference type="CDD" id="cd01347">
    <property type="entry name" value="ligand_gated_channel"/>
    <property type="match status" value="1"/>
</dbReference>
<feature type="domain" description="TonB-dependent receptor plug" evidence="15">
    <location>
        <begin position="51"/>
        <end position="163"/>
    </location>
</feature>
<evidence type="ECO:0000313" key="16">
    <source>
        <dbReference type="EMBL" id="SEK42245.1"/>
    </source>
</evidence>
<dbReference type="Pfam" id="PF07715">
    <property type="entry name" value="Plug"/>
    <property type="match status" value="1"/>
</dbReference>
<dbReference type="PROSITE" id="PS52016">
    <property type="entry name" value="TONB_DEPENDENT_REC_3"/>
    <property type="match status" value="1"/>
</dbReference>
<feature type="chain" id="PRO_5011576513" evidence="13">
    <location>
        <begin position="26"/>
        <end position="790"/>
    </location>
</feature>
<keyword evidence="16" id="KW-0675">Receptor</keyword>
<evidence type="ECO:0000256" key="6">
    <source>
        <dbReference type="ARBA" id="ARBA00023004"/>
    </source>
</evidence>
<comment type="similarity">
    <text evidence="11 12">Belongs to the TonB-dependent receptor family.</text>
</comment>
<keyword evidence="4" id="KW-0410">Iron transport</keyword>
<evidence type="ECO:0000256" key="5">
    <source>
        <dbReference type="ARBA" id="ARBA00022692"/>
    </source>
</evidence>
<dbReference type="Gene3D" id="2.40.170.20">
    <property type="entry name" value="TonB-dependent receptor, beta-barrel domain"/>
    <property type="match status" value="1"/>
</dbReference>
<dbReference type="PANTHER" id="PTHR32552:SF81">
    <property type="entry name" value="TONB-DEPENDENT OUTER MEMBRANE RECEPTOR"/>
    <property type="match status" value="1"/>
</dbReference>
<dbReference type="GO" id="GO:0009279">
    <property type="term" value="C:cell outer membrane"/>
    <property type="evidence" value="ECO:0007669"/>
    <property type="project" value="UniProtKB-SubCell"/>
</dbReference>
<evidence type="ECO:0000259" key="15">
    <source>
        <dbReference type="Pfam" id="PF07715"/>
    </source>
</evidence>
<keyword evidence="10 11" id="KW-0998">Cell outer membrane</keyword>
<keyword evidence="7" id="KW-0406">Ion transport</keyword>
<evidence type="ECO:0000256" key="11">
    <source>
        <dbReference type="PROSITE-ProRule" id="PRU01360"/>
    </source>
</evidence>
<evidence type="ECO:0000256" key="2">
    <source>
        <dbReference type="ARBA" id="ARBA00022448"/>
    </source>
</evidence>
<dbReference type="InterPro" id="IPR012910">
    <property type="entry name" value="Plug_dom"/>
</dbReference>
<keyword evidence="8 12" id="KW-0798">TonB box</keyword>
<dbReference type="EMBL" id="FOBI01000001">
    <property type="protein sequence ID" value="SEK42245.1"/>
    <property type="molecule type" value="Genomic_DNA"/>
</dbReference>
<proteinExistence type="inferred from homology"/>
<dbReference type="InterPro" id="IPR036942">
    <property type="entry name" value="Beta-barrel_TonB_sf"/>
</dbReference>
<dbReference type="PANTHER" id="PTHR32552">
    <property type="entry name" value="FERRICHROME IRON RECEPTOR-RELATED"/>
    <property type="match status" value="1"/>
</dbReference>
<keyword evidence="3 11" id="KW-1134">Transmembrane beta strand</keyword>
<dbReference type="Proteomes" id="UP000199297">
    <property type="component" value="Unassembled WGS sequence"/>
</dbReference>
<keyword evidence="5 11" id="KW-0812">Transmembrane</keyword>
<evidence type="ECO:0000313" key="17">
    <source>
        <dbReference type="Proteomes" id="UP000199297"/>
    </source>
</evidence>
<evidence type="ECO:0000256" key="13">
    <source>
        <dbReference type="SAM" id="SignalP"/>
    </source>
</evidence>
<gene>
    <name evidence="16" type="ORF">SAMN05216262_101322</name>
</gene>
<accession>A0A1H7H276</accession>
<dbReference type="AlphaFoldDB" id="A0A1H7H276"/>
<keyword evidence="17" id="KW-1185">Reference proteome</keyword>
<dbReference type="InterPro" id="IPR000531">
    <property type="entry name" value="Beta-barrel_TonB"/>
</dbReference>
<evidence type="ECO:0000256" key="10">
    <source>
        <dbReference type="ARBA" id="ARBA00023237"/>
    </source>
</evidence>
<dbReference type="GO" id="GO:0006826">
    <property type="term" value="P:iron ion transport"/>
    <property type="evidence" value="ECO:0007669"/>
    <property type="project" value="UniProtKB-KW"/>
</dbReference>
<evidence type="ECO:0000256" key="4">
    <source>
        <dbReference type="ARBA" id="ARBA00022496"/>
    </source>
</evidence>
<comment type="subcellular location">
    <subcellularLocation>
        <location evidence="1 11">Cell outer membrane</location>
        <topology evidence="1 11">Multi-pass membrane protein</topology>
    </subcellularLocation>
</comment>
<evidence type="ECO:0000256" key="1">
    <source>
        <dbReference type="ARBA" id="ARBA00004571"/>
    </source>
</evidence>
<keyword evidence="13" id="KW-0732">Signal</keyword>
<keyword evidence="9 11" id="KW-0472">Membrane</keyword>
<evidence type="ECO:0000256" key="3">
    <source>
        <dbReference type="ARBA" id="ARBA00022452"/>
    </source>
</evidence>
<protein>
    <submittedName>
        <fullName evidence="16">Outer membrane receptor proteins, mostly Fe transport</fullName>
    </submittedName>
</protein>
<evidence type="ECO:0000256" key="7">
    <source>
        <dbReference type="ARBA" id="ARBA00023065"/>
    </source>
</evidence>